<dbReference type="EMBL" id="JAWRVE010000069">
    <property type="protein sequence ID" value="KAL1864329.1"/>
    <property type="molecule type" value="Genomic_DNA"/>
</dbReference>
<proteinExistence type="predicted"/>
<reference evidence="2 3" key="1">
    <citation type="journal article" date="2024" name="IMA Fungus">
        <title>IMA Genome - F19 : A genome assembly and annotation guide to empower mycologists, including annotated draft genome sequences of Ceratocystis pirilliformis, Diaporthe australafricana, Fusarium ophioides, Paecilomyces lecythidis, and Sporothrix stenoceras.</title>
        <authorList>
            <person name="Aylward J."/>
            <person name="Wilson A.M."/>
            <person name="Visagie C.M."/>
            <person name="Spraker J."/>
            <person name="Barnes I."/>
            <person name="Buitendag C."/>
            <person name="Ceriani C."/>
            <person name="Del Mar Angel L."/>
            <person name="du Plessis D."/>
            <person name="Fuchs T."/>
            <person name="Gasser K."/>
            <person name="Kramer D."/>
            <person name="Li W."/>
            <person name="Munsamy K."/>
            <person name="Piso A."/>
            <person name="Price J.L."/>
            <person name="Sonnekus B."/>
            <person name="Thomas C."/>
            <person name="van der Nest A."/>
            <person name="van Dijk A."/>
            <person name="van Heerden A."/>
            <person name="van Vuuren N."/>
            <person name="Yilmaz N."/>
            <person name="Duong T.A."/>
            <person name="van der Merwe N.A."/>
            <person name="Wingfield M.J."/>
            <person name="Wingfield B.D."/>
        </authorList>
    </citation>
    <scope>NUCLEOTIDE SEQUENCE [LARGE SCALE GENOMIC DNA]</scope>
    <source>
        <strain evidence="2 3">CMW 18300</strain>
    </source>
</reference>
<evidence type="ECO:0000256" key="1">
    <source>
        <dbReference type="SAM" id="MobiDB-lite"/>
    </source>
</evidence>
<dbReference type="Proteomes" id="UP001583177">
    <property type="component" value="Unassembled WGS sequence"/>
</dbReference>
<keyword evidence="3" id="KW-1185">Reference proteome</keyword>
<evidence type="ECO:0000313" key="3">
    <source>
        <dbReference type="Proteomes" id="UP001583177"/>
    </source>
</evidence>
<organism evidence="2 3">
    <name type="scientific">Diaporthe australafricana</name>
    <dbReference type="NCBI Taxonomy" id="127596"/>
    <lineage>
        <taxon>Eukaryota</taxon>
        <taxon>Fungi</taxon>
        <taxon>Dikarya</taxon>
        <taxon>Ascomycota</taxon>
        <taxon>Pezizomycotina</taxon>
        <taxon>Sordariomycetes</taxon>
        <taxon>Sordariomycetidae</taxon>
        <taxon>Diaporthales</taxon>
        <taxon>Diaporthaceae</taxon>
        <taxon>Diaporthe</taxon>
    </lineage>
</organism>
<feature type="region of interest" description="Disordered" evidence="1">
    <location>
        <begin position="363"/>
        <end position="394"/>
    </location>
</feature>
<sequence length="394" mass="45291">MMAEMAASNPPRYDWAIKGPSPPFPYIPGFSVKIRRFTSRIKSKTEIQTTIETSLESKYPPGFHEVSAIEYCIGQPPLQLDKEQDYDTSHQAEEHILHMESITTRPATDIFWNEVQCFLDDDKESRYTAKIYDPVYSSDVAFARMCANRSFNNEAKSYTRLEEAGISGRVTPVFSGAWRMDVPVPCKEFGGVDYATTRPVGLLLFKEVQAVNLASTYLMWYYTSDCIRHQPQLPRAWRLEVLAKIYEAVNLIVHAGVIPEVYMDRVLVMTSGLDDGKLDVRVWIANLERSRILDLEQRAGEARTRPVSPIETYWSTCMYDAQWLVPSEWQGAESMGDYRQWLVQRWGESTEYRQLPAKLQKRIADGEWDKDDENDDQSEQEIETDVGVQETVTS</sequence>
<gene>
    <name evidence="2" type="ORF">Daus18300_007753</name>
</gene>
<name>A0ABR3WLQ3_9PEZI</name>
<protein>
    <submittedName>
        <fullName evidence="2">Uncharacterized protein</fullName>
    </submittedName>
</protein>
<feature type="compositionally biased region" description="Acidic residues" evidence="1">
    <location>
        <begin position="368"/>
        <end position="384"/>
    </location>
</feature>
<evidence type="ECO:0000313" key="2">
    <source>
        <dbReference type="EMBL" id="KAL1864329.1"/>
    </source>
</evidence>
<accession>A0ABR3WLQ3</accession>
<comment type="caution">
    <text evidence="2">The sequence shown here is derived from an EMBL/GenBank/DDBJ whole genome shotgun (WGS) entry which is preliminary data.</text>
</comment>